<dbReference type="InterPro" id="IPR036052">
    <property type="entry name" value="TrpB-like_PALP_sf"/>
</dbReference>
<proteinExistence type="predicted"/>
<comment type="cofactor">
    <cofactor evidence="1">
        <name>pyridoxal 5'-phosphate</name>
        <dbReference type="ChEBI" id="CHEBI:597326"/>
    </cofactor>
</comment>
<dbReference type="GO" id="GO:0009097">
    <property type="term" value="P:isoleucine biosynthetic process"/>
    <property type="evidence" value="ECO:0007669"/>
    <property type="project" value="TreeGrafter"/>
</dbReference>
<gene>
    <name evidence="5" type="ORF">GJJ30_22430</name>
</gene>
<protein>
    <submittedName>
        <fullName evidence="5">Pyridoxal-phosphate dependent enzyme</fullName>
    </submittedName>
</protein>
<evidence type="ECO:0000259" key="4">
    <source>
        <dbReference type="Pfam" id="PF00291"/>
    </source>
</evidence>
<keyword evidence="2" id="KW-0663">Pyridoxal phosphate</keyword>
<sequence>MSQRILNTIWKYPHQLPEVAPQHRVLLGEGQTPLVSSRSIGASLGIDKLYFKLENLNPSGSYKDRFAAVLVSEMTARGQKLCIATSSGNTGAALSAYCAAAGITCILVVVDGAPMPKIRQMQLYGAHIFMVRGFGKDPAITTAVFDALENLCRSLDIPLPISAYRYCPSAMQGVQTISSEILETLAGQVDHLFSPAGGGGLTLAITKGILAEKAATRLTKVNCVQPEGNDTIASSRRMNVKAKAVSASTTAVSGLQVPGVLDGDQVIETGRKTGGNGYIVTDERVFAWQKALAQQEGIFSEPAGAVALAGLEEAVRRNEVAPHETVVCLVTGSGFKDMASVERNFGLPPVETVDVGQTLALIKPFL</sequence>
<keyword evidence="6" id="KW-1185">Reference proteome</keyword>
<evidence type="ECO:0000313" key="6">
    <source>
        <dbReference type="Proteomes" id="UP000441754"/>
    </source>
</evidence>
<dbReference type="InterPro" id="IPR001926">
    <property type="entry name" value="TrpB-like_PALP"/>
</dbReference>
<dbReference type="SUPFAM" id="SSF53686">
    <property type="entry name" value="Tryptophan synthase beta subunit-like PLP-dependent enzymes"/>
    <property type="match status" value="1"/>
</dbReference>
<dbReference type="GO" id="GO:0003941">
    <property type="term" value="F:L-serine ammonia-lyase activity"/>
    <property type="evidence" value="ECO:0007669"/>
    <property type="project" value="TreeGrafter"/>
</dbReference>
<dbReference type="InterPro" id="IPR050147">
    <property type="entry name" value="Ser/Thr_Dehydratase"/>
</dbReference>
<dbReference type="Proteomes" id="UP000441754">
    <property type="component" value="Unassembled WGS sequence"/>
</dbReference>
<dbReference type="GO" id="GO:0004794">
    <property type="term" value="F:threonine deaminase activity"/>
    <property type="evidence" value="ECO:0007669"/>
    <property type="project" value="TreeGrafter"/>
</dbReference>
<dbReference type="EMBL" id="WJXZ01000014">
    <property type="protein sequence ID" value="MRS64071.1"/>
    <property type="molecule type" value="Genomic_DNA"/>
</dbReference>
<dbReference type="GO" id="GO:0006567">
    <property type="term" value="P:L-threonine catabolic process"/>
    <property type="evidence" value="ECO:0007669"/>
    <property type="project" value="TreeGrafter"/>
</dbReference>
<dbReference type="AlphaFoldDB" id="A0A7K0ER89"/>
<accession>A0A7K0ER89</accession>
<dbReference type="GO" id="GO:0006565">
    <property type="term" value="P:L-serine catabolic process"/>
    <property type="evidence" value="ECO:0007669"/>
    <property type="project" value="TreeGrafter"/>
</dbReference>
<feature type="domain" description="Tryptophan synthase beta chain-like PALP" evidence="4">
    <location>
        <begin position="26"/>
        <end position="332"/>
    </location>
</feature>
<reference evidence="5 6" key="1">
    <citation type="journal article" date="2018" name="Antonie Van Leeuwenhoek">
        <title>Larkinella terrae sp. nov., isolated from soil on Jeju Island, South Korea.</title>
        <authorList>
            <person name="Ten L.N."/>
            <person name="Jeon J."/>
            <person name="Park S.J."/>
            <person name="Park S."/>
            <person name="Lee S.Y."/>
            <person name="Kim M.K."/>
            <person name="Jung H.Y."/>
        </authorList>
    </citation>
    <scope>NUCLEOTIDE SEQUENCE [LARGE SCALE GENOMIC DNA]</scope>
    <source>
        <strain evidence="5 6">KCTC 52001</strain>
    </source>
</reference>
<dbReference type="Pfam" id="PF00291">
    <property type="entry name" value="PALP"/>
    <property type="match status" value="1"/>
</dbReference>
<comment type="caution">
    <text evidence="5">The sequence shown here is derived from an EMBL/GenBank/DDBJ whole genome shotgun (WGS) entry which is preliminary data.</text>
</comment>
<dbReference type="Gene3D" id="3.40.50.1100">
    <property type="match status" value="2"/>
</dbReference>
<evidence type="ECO:0000256" key="2">
    <source>
        <dbReference type="ARBA" id="ARBA00022898"/>
    </source>
</evidence>
<dbReference type="PANTHER" id="PTHR48078:SF6">
    <property type="entry name" value="L-THREONINE DEHYDRATASE CATABOLIC TDCB"/>
    <property type="match status" value="1"/>
</dbReference>
<name>A0A7K0ER89_9BACT</name>
<keyword evidence="3" id="KW-0456">Lyase</keyword>
<evidence type="ECO:0000313" key="5">
    <source>
        <dbReference type="EMBL" id="MRS64071.1"/>
    </source>
</evidence>
<evidence type="ECO:0000256" key="1">
    <source>
        <dbReference type="ARBA" id="ARBA00001933"/>
    </source>
</evidence>
<evidence type="ECO:0000256" key="3">
    <source>
        <dbReference type="ARBA" id="ARBA00023239"/>
    </source>
</evidence>
<organism evidence="5 6">
    <name type="scientific">Larkinella terrae</name>
    <dbReference type="NCBI Taxonomy" id="2025311"/>
    <lineage>
        <taxon>Bacteria</taxon>
        <taxon>Pseudomonadati</taxon>
        <taxon>Bacteroidota</taxon>
        <taxon>Cytophagia</taxon>
        <taxon>Cytophagales</taxon>
        <taxon>Spirosomataceae</taxon>
        <taxon>Larkinella</taxon>
    </lineage>
</organism>
<dbReference type="PANTHER" id="PTHR48078">
    <property type="entry name" value="THREONINE DEHYDRATASE, MITOCHONDRIAL-RELATED"/>
    <property type="match status" value="1"/>
</dbReference>